<dbReference type="CDD" id="cd06550">
    <property type="entry name" value="TM_ABC_iron-siderophores_like"/>
    <property type="match status" value="1"/>
</dbReference>
<dbReference type="BioCyc" id="AGRO:ATU5314-MONOMER"/>
<keyword evidence="3" id="KW-0813">Transport</keyword>
<dbReference type="GO" id="GO:0005886">
    <property type="term" value="C:plasma membrane"/>
    <property type="evidence" value="ECO:0007669"/>
    <property type="project" value="UniProtKB-SubCell"/>
</dbReference>
<evidence type="ECO:0000313" key="9">
    <source>
        <dbReference type="EMBL" id="AAK90688.1"/>
    </source>
</evidence>
<feature type="transmembrane region" description="Helical" evidence="8">
    <location>
        <begin position="91"/>
        <end position="110"/>
    </location>
</feature>
<evidence type="ECO:0000256" key="6">
    <source>
        <dbReference type="ARBA" id="ARBA00022989"/>
    </source>
</evidence>
<organism evidence="9 10">
    <name type="scientific">Agrobacterium fabrum (strain C58 / ATCC 33970)</name>
    <name type="common">Agrobacterium tumefaciens (strain C58)</name>
    <dbReference type="NCBI Taxonomy" id="176299"/>
    <lineage>
        <taxon>Bacteria</taxon>
        <taxon>Pseudomonadati</taxon>
        <taxon>Pseudomonadota</taxon>
        <taxon>Alphaproteobacteria</taxon>
        <taxon>Hyphomicrobiales</taxon>
        <taxon>Rhizobiaceae</taxon>
        <taxon>Rhizobium/Agrobacterium group</taxon>
        <taxon>Agrobacterium</taxon>
        <taxon>Agrobacterium tumefaciens complex</taxon>
    </lineage>
</organism>
<dbReference type="HOGENOM" id="CLU_013016_1_0_5"/>
<dbReference type="PATRIC" id="fig|176299.10.peg.4987"/>
<dbReference type="FunFam" id="1.10.3470.10:FF:000001">
    <property type="entry name" value="Vitamin B12 ABC transporter permease BtuC"/>
    <property type="match status" value="1"/>
</dbReference>
<dbReference type="GeneID" id="1137087"/>
<reference evidence="9 10" key="1">
    <citation type="journal article" date="2001" name="Science">
        <title>The genome of the natural genetic engineer Agrobacterium tumefaciens C58.</title>
        <authorList>
            <person name="Wood D.W."/>
            <person name="Setubal J.C."/>
            <person name="Kaul R."/>
            <person name="Monks D.E."/>
            <person name="Kitajima J.P."/>
            <person name="Okura V.K."/>
            <person name="Zhou Y."/>
            <person name="Chen L."/>
            <person name="Wood G.E."/>
            <person name="Almeida N.F.Jr."/>
            <person name="Woo L."/>
            <person name="Chen Y."/>
            <person name="Paulsen I.T."/>
            <person name="Eisen J.A."/>
            <person name="Karp P.D."/>
            <person name="Bovee D.Sr."/>
            <person name="Chapman P."/>
            <person name="Clendenning J."/>
            <person name="Deatherage G."/>
            <person name="Gillet W."/>
            <person name="Grant C."/>
            <person name="Kutyavin T."/>
            <person name="Levy R."/>
            <person name="Li M.J."/>
            <person name="McClelland E."/>
            <person name="Palmieri A."/>
            <person name="Raymond C."/>
            <person name="Rouse G."/>
            <person name="Saenphimmachak C."/>
            <person name="Wu Z."/>
            <person name="Romero P."/>
            <person name="Gordon D."/>
            <person name="Zhang S."/>
            <person name="Yoo H."/>
            <person name="Tao Y."/>
            <person name="Biddle P."/>
            <person name="Jung M."/>
            <person name="Krespan W."/>
            <person name="Perry M."/>
            <person name="Gordon-Kamm B."/>
            <person name="Liao L."/>
            <person name="Kim S."/>
            <person name="Hendrick C."/>
            <person name="Zhao Z.Y."/>
            <person name="Dolan M."/>
            <person name="Chumley F."/>
            <person name="Tingey S.V."/>
            <person name="Tomb J.F."/>
            <person name="Gordon M.P."/>
            <person name="Olson M.V."/>
            <person name="Nester E.W."/>
        </authorList>
    </citation>
    <scope>NUCLEOTIDE SEQUENCE [LARGE SCALE GENOMIC DNA]</scope>
    <source>
        <strain evidence="10">C58 / ATCC 33970</strain>
    </source>
</reference>
<feature type="transmembrane region" description="Helical" evidence="8">
    <location>
        <begin position="337"/>
        <end position="354"/>
    </location>
</feature>
<dbReference type="SUPFAM" id="SSF81345">
    <property type="entry name" value="ABC transporter involved in vitamin B12 uptake, BtuC"/>
    <property type="match status" value="1"/>
</dbReference>
<dbReference type="GO" id="GO:0033214">
    <property type="term" value="P:siderophore-iron import into cell"/>
    <property type="evidence" value="ECO:0007669"/>
    <property type="project" value="TreeGrafter"/>
</dbReference>
<dbReference type="PIR" id="AD3198">
    <property type="entry name" value="AD3198"/>
</dbReference>
<evidence type="ECO:0000256" key="3">
    <source>
        <dbReference type="ARBA" id="ARBA00022448"/>
    </source>
</evidence>
<dbReference type="Pfam" id="PF01032">
    <property type="entry name" value="FecCD"/>
    <property type="match status" value="1"/>
</dbReference>
<evidence type="ECO:0000256" key="5">
    <source>
        <dbReference type="ARBA" id="ARBA00022692"/>
    </source>
</evidence>
<geneLocation type="plasmid" evidence="9 10">
    <name>At</name>
</geneLocation>
<keyword evidence="6 8" id="KW-1133">Transmembrane helix</keyword>
<dbReference type="PANTHER" id="PTHR30472:SF1">
    <property type="entry name" value="FE(3+) DICITRATE TRANSPORT SYSTEM PERMEASE PROTEIN FECC-RELATED"/>
    <property type="match status" value="1"/>
</dbReference>
<dbReference type="AlphaFoldDB" id="A9CLD6"/>
<keyword evidence="7 8" id="KW-0472">Membrane</keyword>
<keyword evidence="9" id="KW-0614">Plasmid</keyword>
<dbReference type="EMBL" id="AE007872">
    <property type="protein sequence ID" value="AAK90688.1"/>
    <property type="molecule type" value="Genomic_DNA"/>
</dbReference>
<dbReference type="EnsemblBacteria" id="AAK90688">
    <property type="protein sequence ID" value="AAK90688"/>
    <property type="gene ID" value="Atu5314"/>
</dbReference>
<dbReference type="OrthoDB" id="9811975at2"/>
<dbReference type="KEGG" id="atu:Atu5314"/>
<sequence length="361" mass="37290">MTAQVVDQTCADPNGRPPAVNGPCGRAWQLRARLLVLVALSATVLMLLFIASLLTGARAIAPSTGFYALFAYDPASAEHIIIRDYRLPRTLLGLLCGAAFGVSGALIQAITRNPLADPGILGVNAGAAFFVTLAVGLLGFHAISSYLWFAFLGAVAVTLIVYSVGSRGRDGASPARLVLSGVALSAVLGGIGSAITLLDPRTFDGLRVWSIGSLSGRNMDVVLTVAPFIIFGLVLSLCVAPSLNAVALGDDPSRALGVNLVRTRILVVIAVTLLAGAATAAAGPIGFIGLMVPHVVRWLSGPDQRRIIAFTILCSPILLLTADIAGRLVLFSGELEAGIVTAFIGAPVLIVLALRRRASGL</sequence>
<protein>
    <submittedName>
        <fullName evidence="9">ABC transporter, membrane spanning protein (Iron)</fullName>
    </submittedName>
</protein>
<evidence type="ECO:0000256" key="4">
    <source>
        <dbReference type="ARBA" id="ARBA00022475"/>
    </source>
</evidence>
<dbReference type="Gene3D" id="1.10.3470.10">
    <property type="entry name" value="ABC transporter involved in vitamin B12 uptake, BtuC"/>
    <property type="match status" value="1"/>
</dbReference>
<accession>A9CLD6</accession>
<reference evidence="9 10" key="2">
    <citation type="journal article" date="2001" name="Science">
        <title>Genome sequence of the plant pathogen and biotechnology agent Agrobacterium tumefaciens C58.</title>
        <authorList>
            <person name="Goodner B."/>
            <person name="Hinkle G."/>
            <person name="Gattung S."/>
            <person name="Miller N."/>
            <person name="Blanchard M."/>
            <person name="Qurollo B."/>
            <person name="Goldman B.S."/>
            <person name="Cao Y."/>
            <person name="Askenazi M."/>
            <person name="Halling C."/>
            <person name="Mullin L."/>
            <person name="Houmiel K."/>
            <person name="Gordon J."/>
            <person name="Vaudin M."/>
            <person name="Iartchouk O."/>
            <person name="Epp A."/>
            <person name="Liu F."/>
            <person name="Wollam C."/>
            <person name="Allinger M."/>
            <person name="Doughty D."/>
            <person name="Scott C."/>
            <person name="Lappas C."/>
            <person name="Markelz B."/>
            <person name="Flanagan C."/>
            <person name="Crowell C."/>
            <person name="Gurson J."/>
            <person name="Lomo C."/>
            <person name="Sear C."/>
            <person name="Strub G."/>
            <person name="Cielo C."/>
            <person name="Slater S."/>
        </authorList>
    </citation>
    <scope>NUCLEOTIDE SEQUENCE [LARGE SCALE GENOMIC DNA]</scope>
    <source>
        <strain evidence="10">C58 / ATCC 33970</strain>
    </source>
</reference>
<evidence type="ECO:0000256" key="7">
    <source>
        <dbReference type="ARBA" id="ARBA00023136"/>
    </source>
</evidence>
<dbReference type="PANTHER" id="PTHR30472">
    <property type="entry name" value="FERRIC ENTEROBACTIN TRANSPORT SYSTEM PERMEASE PROTEIN"/>
    <property type="match status" value="1"/>
</dbReference>
<feature type="transmembrane region" description="Helical" evidence="8">
    <location>
        <begin position="122"/>
        <end position="140"/>
    </location>
</feature>
<dbReference type="eggNOG" id="COG0609">
    <property type="taxonomic scope" value="Bacteria"/>
</dbReference>
<dbReference type="PhylomeDB" id="A9CLD6"/>
<comment type="subcellular location">
    <subcellularLocation>
        <location evidence="1">Cell membrane</location>
        <topology evidence="1">Multi-pass membrane protein</topology>
    </subcellularLocation>
</comment>
<dbReference type="RefSeq" id="WP_010974570.1">
    <property type="nucleotide sequence ID" value="NC_003064.2"/>
</dbReference>
<evidence type="ECO:0000313" key="10">
    <source>
        <dbReference type="Proteomes" id="UP000000813"/>
    </source>
</evidence>
<feature type="transmembrane region" description="Helical" evidence="8">
    <location>
        <begin position="177"/>
        <end position="198"/>
    </location>
</feature>
<keyword evidence="5 8" id="KW-0812">Transmembrane</keyword>
<proteinExistence type="inferred from homology"/>
<dbReference type="GO" id="GO:0022857">
    <property type="term" value="F:transmembrane transporter activity"/>
    <property type="evidence" value="ECO:0007669"/>
    <property type="project" value="InterPro"/>
</dbReference>
<keyword evidence="10" id="KW-1185">Reference proteome</keyword>
<evidence type="ECO:0000256" key="2">
    <source>
        <dbReference type="ARBA" id="ARBA00007935"/>
    </source>
</evidence>
<name>A9CLD6_AGRFC</name>
<feature type="transmembrane region" description="Helical" evidence="8">
    <location>
        <begin position="34"/>
        <end position="54"/>
    </location>
</feature>
<comment type="similarity">
    <text evidence="2">Belongs to the binding-protein-dependent transport system permease family. FecCD subfamily.</text>
</comment>
<keyword evidence="4" id="KW-1003">Cell membrane</keyword>
<feature type="transmembrane region" description="Helical" evidence="8">
    <location>
        <begin position="147"/>
        <end position="165"/>
    </location>
</feature>
<feature type="transmembrane region" description="Helical" evidence="8">
    <location>
        <begin position="263"/>
        <end position="296"/>
    </location>
</feature>
<feature type="transmembrane region" description="Helical" evidence="8">
    <location>
        <begin position="308"/>
        <end position="331"/>
    </location>
</feature>
<dbReference type="Proteomes" id="UP000000813">
    <property type="component" value="Plasmid At"/>
</dbReference>
<dbReference type="InterPro" id="IPR037294">
    <property type="entry name" value="ABC_BtuC-like"/>
</dbReference>
<evidence type="ECO:0000256" key="8">
    <source>
        <dbReference type="SAM" id="Phobius"/>
    </source>
</evidence>
<gene>
    <name evidence="9" type="primary">fepD</name>
    <name evidence="9" type="ordered locus">Atu5314</name>
</gene>
<dbReference type="InterPro" id="IPR000522">
    <property type="entry name" value="ABC_transptr_permease_BtuC"/>
</dbReference>
<feature type="transmembrane region" description="Helical" evidence="8">
    <location>
        <begin position="219"/>
        <end position="243"/>
    </location>
</feature>
<evidence type="ECO:0000256" key="1">
    <source>
        <dbReference type="ARBA" id="ARBA00004651"/>
    </source>
</evidence>